<dbReference type="InterPro" id="IPR002035">
    <property type="entry name" value="VWF_A"/>
</dbReference>
<dbReference type="OrthoDB" id="6206554at2"/>
<dbReference type="InterPro" id="IPR051266">
    <property type="entry name" value="CLCR"/>
</dbReference>
<feature type="domain" description="VWFA" evidence="3">
    <location>
        <begin position="114"/>
        <end position="290"/>
    </location>
</feature>
<dbReference type="Gene3D" id="3.40.50.410">
    <property type="entry name" value="von Willebrand factor, type A domain"/>
    <property type="match status" value="1"/>
</dbReference>
<feature type="transmembrane region" description="Helical" evidence="2">
    <location>
        <begin position="337"/>
        <end position="356"/>
    </location>
</feature>
<dbReference type="CDD" id="cd00198">
    <property type="entry name" value="vWFA"/>
    <property type="match status" value="1"/>
</dbReference>
<keyword evidence="2" id="KW-0472">Membrane</keyword>
<comment type="caution">
    <text evidence="4">The sequence shown here is derived from an EMBL/GenBank/DDBJ whole genome shotgun (WGS) entry which is preliminary data.</text>
</comment>
<feature type="region of interest" description="Disordered" evidence="1">
    <location>
        <begin position="398"/>
        <end position="427"/>
    </location>
</feature>
<dbReference type="SUPFAM" id="SSF53300">
    <property type="entry name" value="vWA-like"/>
    <property type="match status" value="1"/>
</dbReference>
<keyword evidence="5" id="KW-1185">Reference proteome</keyword>
<protein>
    <recommendedName>
        <fullName evidence="3">VWFA domain-containing protein</fullName>
    </recommendedName>
</protein>
<dbReference type="Pfam" id="PF00092">
    <property type="entry name" value="VWA"/>
    <property type="match status" value="1"/>
</dbReference>
<dbReference type="PROSITE" id="PS50234">
    <property type="entry name" value="VWFA"/>
    <property type="match status" value="1"/>
</dbReference>
<dbReference type="EMBL" id="LITU01000070">
    <property type="protein sequence ID" value="KOY14598.1"/>
    <property type="molecule type" value="Genomic_DNA"/>
</dbReference>
<reference evidence="4 5" key="1">
    <citation type="submission" date="2015-08" db="EMBL/GenBank/DDBJ databases">
        <title>Draft genome sequence of cellulolytic and xylanolytic Paenibacillus sp. A59, isolated from a decaying forest soil from Patagonia, Argentina.</title>
        <authorList>
            <person name="Ghio S."/>
            <person name="Caceres A.M."/>
            <person name="Talia P."/>
            <person name="Grasso D."/>
            <person name="Campos E."/>
        </authorList>
    </citation>
    <scope>NUCLEOTIDE SEQUENCE [LARGE SCALE GENOMIC DNA]</scope>
    <source>
        <strain evidence="4 5">A59</strain>
    </source>
</reference>
<evidence type="ECO:0000259" key="3">
    <source>
        <dbReference type="PROSITE" id="PS50234"/>
    </source>
</evidence>
<dbReference type="PANTHER" id="PTHR10579:SF43">
    <property type="entry name" value="ZINC FINGER (C3HC4-TYPE RING FINGER) FAMILY PROTEIN"/>
    <property type="match status" value="1"/>
</dbReference>
<name>A0A0M9BLB2_9BACL</name>
<evidence type="ECO:0000313" key="4">
    <source>
        <dbReference type="EMBL" id="KOY14598.1"/>
    </source>
</evidence>
<dbReference type="RefSeq" id="WP_053782789.1">
    <property type="nucleotide sequence ID" value="NZ_LITU01000070.1"/>
</dbReference>
<evidence type="ECO:0000256" key="1">
    <source>
        <dbReference type="SAM" id="MobiDB-lite"/>
    </source>
</evidence>
<accession>A0A0M9BLB2</accession>
<evidence type="ECO:0000313" key="5">
    <source>
        <dbReference type="Proteomes" id="UP000037688"/>
    </source>
</evidence>
<dbReference type="PATRIC" id="fig|1705561.3.peg.4572"/>
<feature type="compositionally biased region" description="Basic and acidic residues" evidence="1">
    <location>
        <begin position="418"/>
        <end position="427"/>
    </location>
</feature>
<evidence type="ECO:0000256" key="2">
    <source>
        <dbReference type="SAM" id="Phobius"/>
    </source>
</evidence>
<feature type="transmembrane region" description="Helical" evidence="2">
    <location>
        <begin position="368"/>
        <end position="390"/>
    </location>
</feature>
<organism evidence="4 5">
    <name type="scientific">Paenibacillus xylanivorans</name>
    <dbReference type="NCBI Taxonomy" id="1705561"/>
    <lineage>
        <taxon>Bacteria</taxon>
        <taxon>Bacillati</taxon>
        <taxon>Bacillota</taxon>
        <taxon>Bacilli</taxon>
        <taxon>Bacillales</taxon>
        <taxon>Paenibacillaceae</taxon>
        <taxon>Paenibacillus</taxon>
    </lineage>
</organism>
<feature type="transmembrane region" description="Helical" evidence="2">
    <location>
        <begin position="308"/>
        <end position="330"/>
    </location>
</feature>
<keyword evidence="2" id="KW-0812">Transmembrane</keyword>
<dbReference type="Proteomes" id="UP000037688">
    <property type="component" value="Unassembled WGS sequence"/>
</dbReference>
<dbReference type="PANTHER" id="PTHR10579">
    <property type="entry name" value="CALCIUM-ACTIVATED CHLORIDE CHANNEL REGULATOR"/>
    <property type="match status" value="1"/>
</dbReference>
<dbReference type="SMART" id="SM00327">
    <property type="entry name" value="VWA"/>
    <property type="match status" value="1"/>
</dbReference>
<feature type="transmembrane region" description="Helical" evidence="2">
    <location>
        <begin position="80"/>
        <end position="102"/>
    </location>
</feature>
<dbReference type="AlphaFoldDB" id="A0A0M9BLB2"/>
<dbReference type="InterPro" id="IPR036465">
    <property type="entry name" value="vWFA_dom_sf"/>
</dbReference>
<feature type="transmembrane region" description="Helical" evidence="2">
    <location>
        <begin position="38"/>
        <end position="59"/>
    </location>
</feature>
<sequence>MQRKINLLLVLFSLIGGAVGFAAGEIMLRQWLGEMPRLLLMGLYFGVLALSVGLFCLLAEMISPKLNGASWKLRYLGLSWKLLVPATLALLFVVGLALQLLYQINPGGAKQVKDIILMIDNSGSMSDTDPDNGRFEAAKTLISQMESDKQVAVITFDDQPQLLQPFIQMDSEAAKNEVYSKIDGIVTTSGGTNFDAVLREAMEQVKGKQDPKRGTVAILLSDGFSDVDTSGILSEYANEQIAVNTVGLSLVDPSGTDLLRHIAQQTGGMYYDVPNSGGLNLAFQQIYDTIDERTLVTERTGMMEHSTYLAIFRVAALLLIGVALGISLGLVFDNRHLAISFGIGGAVSGLLAGLLLEWGLDGSAVGDAFVRFGAMLILSAVLTLFTWIIPIKENTPRKTRGRREAGGGANSVEGFGQRARDTRSKGF</sequence>
<proteinExistence type="predicted"/>
<keyword evidence="2" id="KW-1133">Transmembrane helix</keyword>
<gene>
    <name evidence="4" type="ORF">AMS66_21890</name>
</gene>